<dbReference type="InterPro" id="IPR036890">
    <property type="entry name" value="HATPase_C_sf"/>
</dbReference>
<dbReference type="PANTHER" id="PTHR45436">
    <property type="entry name" value="SENSOR HISTIDINE KINASE YKOH"/>
    <property type="match status" value="1"/>
</dbReference>
<keyword evidence="9 10" id="KW-0472">Membrane</keyword>
<evidence type="ECO:0000256" key="7">
    <source>
        <dbReference type="ARBA" id="ARBA00022777"/>
    </source>
</evidence>
<keyword evidence="7" id="KW-0418">Kinase</keyword>
<keyword evidence="13" id="KW-1185">Reference proteome</keyword>
<dbReference type="InterPro" id="IPR004358">
    <property type="entry name" value="Sig_transdc_His_kin-like_C"/>
</dbReference>
<accession>A0ABR8SA48</accession>
<dbReference type="PRINTS" id="PR00344">
    <property type="entry name" value="BCTRLSENSOR"/>
</dbReference>
<comment type="caution">
    <text evidence="12">The sequence shown here is derived from an EMBL/GenBank/DDBJ whole genome shotgun (WGS) entry which is preliminary data.</text>
</comment>
<protein>
    <recommendedName>
        <fullName evidence="3">histidine kinase</fullName>
        <ecNumber evidence="3">2.7.13.3</ecNumber>
    </recommendedName>
</protein>
<dbReference type="Pfam" id="PF00512">
    <property type="entry name" value="HisKA"/>
    <property type="match status" value="1"/>
</dbReference>
<evidence type="ECO:0000256" key="6">
    <source>
        <dbReference type="ARBA" id="ARBA00022692"/>
    </source>
</evidence>
<gene>
    <name evidence="12" type="ORF">H9646_07560</name>
</gene>
<evidence type="ECO:0000313" key="12">
    <source>
        <dbReference type="EMBL" id="MBD7960338.1"/>
    </source>
</evidence>
<evidence type="ECO:0000256" key="10">
    <source>
        <dbReference type="SAM" id="Phobius"/>
    </source>
</evidence>
<dbReference type="EMBL" id="JACSQK010000003">
    <property type="protein sequence ID" value="MBD7960338.1"/>
    <property type="molecule type" value="Genomic_DNA"/>
</dbReference>
<keyword evidence="8 10" id="KW-1133">Transmembrane helix</keyword>
<dbReference type="PROSITE" id="PS50109">
    <property type="entry name" value="HIS_KIN"/>
    <property type="match status" value="1"/>
</dbReference>
<dbReference type="Gene3D" id="1.10.287.130">
    <property type="match status" value="1"/>
</dbReference>
<comment type="subcellular location">
    <subcellularLocation>
        <location evidence="2">Membrane</location>
    </subcellularLocation>
</comment>
<organism evidence="12 13">
    <name type="scientific">Comamonas avium</name>
    <dbReference type="NCBI Taxonomy" id="2762231"/>
    <lineage>
        <taxon>Bacteria</taxon>
        <taxon>Pseudomonadati</taxon>
        <taxon>Pseudomonadota</taxon>
        <taxon>Betaproteobacteria</taxon>
        <taxon>Burkholderiales</taxon>
        <taxon>Comamonadaceae</taxon>
        <taxon>Comamonas</taxon>
    </lineage>
</organism>
<dbReference type="SMART" id="SM00387">
    <property type="entry name" value="HATPase_c"/>
    <property type="match status" value="1"/>
</dbReference>
<evidence type="ECO:0000256" key="9">
    <source>
        <dbReference type="ARBA" id="ARBA00023136"/>
    </source>
</evidence>
<evidence type="ECO:0000256" key="1">
    <source>
        <dbReference type="ARBA" id="ARBA00000085"/>
    </source>
</evidence>
<dbReference type="Gene3D" id="3.30.565.10">
    <property type="entry name" value="Histidine kinase-like ATPase, C-terminal domain"/>
    <property type="match status" value="1"/>
</dbReference>
<dbReference type="CDD" id="cd00082">
    <property type="entry name" value="HisKA"/>
    <property type="match status" value="1"/>
</dbReference>
<evidence type="ECO:0000313" key="13">
    <source>
        <dbReference type="Proteomes" id="UP000634919"/>
    </source>
</evidence>
<dbReference type="InterPro" id="IPR036097">
    <property type="entry name" value="HisK_dim/P_sf"/>
</dbReference>
<dbReference type="SMART" id="SM00388">
    <property type="entry name" value="HisKA"/>
    <property type="match status" value="1"/>
</dbReference>
<evidence type="ECO:0000256" key="3">
    <source>
        <dbReference type="ARBA" id="ARBA00012438"/>
    </source>
</evidence>
<keyword evidence="6 10" id="KW-0812">Transmembrane</keyword>
<feature type="domain" description="Histidine kinase" evidence="11">
    <location>
        <begin position="135"/>
        <end position="357"/>
    </location>
</feature>
<dbReference type="PANTHER" id="PTHR45436:SF5">
    <property type="entry name" value="SENSOR HISTIDINE KINASE TRCS"/>
    <property type="match status" value="1"/>
</dbReference>
<evidence type="ECO:0000256" key="2">
    <source>
        <dbReference type="ARBA" id="ARBA00004370"/>
    </source>
</evidence>
<keyword evidence="5" id="KW-0808">Transferase</keyword>
<feature type="transmembrane region" description="Helical" evidence="10">
    <location>
        <begin position="12"/>
        <end position="32"/>
    </location>
</feature>
<evidence type="ECO:0000256" key="8">
    <source>
        <dbReference type="ARBA" id="ARBA00022989"/>
    </source>
</evidence>
<keyword evidence="4" id="KW-0597">Phosphoprotein</keyword>
<dbReference type="InterPro" id="IPR003661">
    <property type="entry name" value="HisK_dim/P_dom"/>
</dbReference>
<dbReference type="Proteomes" id="UP000634919">
    <property type="component" value="Unassembled WGS sequence"/>
</dbReference>
<dbReference type="SUPFAM" id="SSF55874">
    <property type="entry name" value="ATPase domain of HSP90 chaperone/DNA topoisomerase II/histidine kinase"/>
    <property type="match status" value="1"/>
</dbReference>
<evidence type="ECO:0000259" key="11">
    <source>
        <dbReference type="PROSITE" id="PS50109"/>
    </source>
</evidence>
<comment type="catalytic activity">
    <reaction evidence="1">
        <text>ATP + protein L-histidine = ADP + protein N-phospho-L-histidine.</text>
        <dbReference type="EC" id="2.7.13.3"/>
    </reaction>
</comment>
<name>A0ABR8SA48_9BURK</name>
<reference evidence="12 13" key="1">
    <citation type="submission" date="2020-08" db="EMBL/GenBank/DDBJ databases">
        <title>A Genomic Blueprint of the Chicken Gut Microbiome.</title>
        <authorList>
            <person name="Gilroy R."/>
            <person name="Ravi A."/>
            <person name="Getino M."/>
            <person name="Pursley I."/>
            <person name="Horton D.L."/>
            <person name="Alikhan N.-F."/>
            <person name="Baker D."/>
            <person name="Gharbi K."/>
            <person name="Hall N."/>
            <person name="Watson M."/>
            <person name="Adriaenssens E.M."/>
            <person name="Foster-Nyarko E."/>
            <person name="Jarju S."/>
            <person name="Secka A."/>
            <person name="Antonio M."/>
            <person name="Oren A."/>
            <person name="Chaudhuri R."/>
            <person name="La Ragione R.M."/>
            <person name="Hildebrand F."/>
            <person name="Pallen M.J."/>
        </authorList>
    </citation>
    <scope>NUCLEOTIDE SEQUENCE [LARGE SCALE GENOMIC DNA]</scope>
    <source>
        <strain evidence="12 13">Sa2CVA6</strain>
    </source>
</reference>
<dbReference type="RefSeq" id="WP_191722731.1">
    <property type="nucleotide sequence ID" value="NZ_JACSQK010000003.1"/>
</dbReference>
<dbReference type="Pfam" id="PF02518">
    <property type="entry name" value="HATPase_c"/>
    <property type="match status" value="1"/>
</dbReference>
<evidence type="ECO:0000256" key="5">
    <source>
        <dbReference type="ARBA" id="ARBA00022679"/>
    </source>
</evidence>
<feature type="transmembrane region" description="Helical" evidence="10">
    <location>
        <begin position="52"/>
        <end position="73"/>
    </location>
</feature>
<proteinExistence type="predicted"/>
<dbReference type="InterPro" id="IPR005467">
    <property type="entry name" value="His_kinase_dom"/>
</dbReference>
<evidence type="ECO:0000256" key="4">
    <source>
        <dbReference type="ARBA" id="ARBA00022553"/>
    </source>
</evidence>
<dbReference type="InterPro" id="IPR003594">
    <property type="entry name" value="HATPase_dom"/>
</dbReference>
<dbReference type="EC" id="2.7.13.3" evidence="3"/>
<sequence length="357" mass="38722">MQLLIRKRWVALFLPMLLPMLGLMLSAVWLGYSVATQIAEHPGQSPAVQDLLLTSLPALLMLLVLAAMAHMAARRALTPWLTLAQAVQSRLPKDVRPIDNVPDAPAEVQAMANALNRLFAKAHAENETQQRFIADAAHQLRTPLAALQSQVEAWALMAQSASGKSIVLSAEQVDQLRKASRRTTQLANQLLALSRVDSGLEQGAAAQRVDLKSLCEALLESFLDSALVKGLDLGLEAESAHVTGHEWLLRELISNVLDNAIKYTPQGGQVTLRCGRKIADERGMRAYVEVEDDGPGVAVGEYTRLTQRFYRVPGVVAEGTGLGLAIAQEIAQGHGADLRFGQGAYDQGMKVQLIFSE</sequence>
<dbReference type="InterPro" id="IPR050428">
    <property type="entry name" value="TCS_sensor_his_kinase"/>
</dbReference>
<dbReference type="SUPFAM" id="SSF47384">
    <property type="entry name" value="Homodimeric domain of signal transducing histidine kinase"/>
    <property type="match status" value="1"/>
</dbReference>